<gene>
    <name evidence="3" type="ORF">RDB_LOCUS107837</name>
</gene>
<sequence length="244" mass="27521">MNSTREGGWSTFVGAAPPSLSSYYFLLGLLVQLAAEMYLISLLALVALTTASPLNFDLESRQLPTPVSIATAKEYLDGLEVAFPVTEPSYDRKAFRHWIPIDGKCDTRETVLKRDAKAEIVVDSECKATTGDWISDYDSKSIMNAHELDIDHLVPLKEAWGAGAWNWTAERRKEFANDLTRPQLLAVSATSNRMKGDRDPSKWMPSNPSFHCTYVRSWIQVKQYYELTVDQAEKEALTKYINEC</sequence>
<reference evidence="3" key="1">
    <citation type="submission" date="2021-01" db="EMBL/GenBank/DDBJ databases">
        <authorList>
            <person name="Kaushik A."/>
        </authorList>
    </citation>
    <scope>NUCLEOTIDE SEQUENCE</scope>
    <source>
        <strain evidence="3">AG3-1AP</strain>
    </source>
</reference>
<feature type="domain" description="GmrSD restriction endonucleases C-terminal" evidence="2">
    <location>
        <begin position="132"/>
        <end position="239"/>
    </location>
</feature>
<comment type="caution">
    <text evidence="3">The sequence shown here is derived from an EMBL/GenBank/DDBJ whole genome shotgun (WGS) entry which is preliminary data.</text>
</comment>
<dbReference type="PANTHER" id="PTHR24094:SF15">
    <property type="entry name" value="AMP-DEPENDENT SYNTHETASE_LIGASE DOMAIN-CONTAINING PROTEIN-RELATED"/>
    <property type="match status" value="1"/>
</dbReference>
<protein>
    <recommendedName>
        <fullName evidence="2">GmrSD restriction endonucleases C-terminal domain-containing protein</fullName>
    </recommendedName>
</protein>
<keyword evidence="1" id="KW-0472">Membrane</keyword>
<keyword evidence="1" id="KW-1133">Transmembrane helix</keyword>
<dbReference type="EMBL" id="CAJMWV010003911">
    <property type="protein sequence ID" value="CAE6490036.1"/>
    <property type="molecule type" value="Genomic_DNA"/>
</dbReference>
<dbReference type="PANTHER" id="PTHR24094">
    <property type="entry name" value="SECRETED PROTEIN"/>
    <property type="match status" value="1"/>
</dbReference>
<feature type="transmembrane region" description="Helical" evidence="1">
    <location>
        <begin position="23"/>
        <end position="48"/>
    </location>
</feature>
<evidence type="ECO:0000313" key="3">
    <source>
        <dbReference type="EMBL" id="CAE6490036.1"/>
    </source>
</evidence>
<dbReference type="AlphaFoldDB" id="A0A8H3CKV5"/>
<name>A0A8H3CKV5_9AGAM</name>
<dbReference type="Pfam" id="PF07510">
    <property type="entry name" value="GmrSD_C"/>
    <property type="match status" value="1"/>
</dbReference>
<evidence type="ECO:0000256" key="1">
    <source>
        <dbReference type="SAM" id="Phobius"/>
    </source>
</evidence>
<evidence type="ECO:0000313" key="4">
    <source>
        <dbReference type="Proteomes" id="UP000663831"/>
    </source>
</evidence>
<accession>A0A8H3CKV5</accession>
<keyword evidence="1" id="KW-0812">Transmembrane</keyword>
<evidence type="ECO:0000259" key="2">
    <source>
        <dbReference type="Pfam" id="PF07510"/>
    </source>
</evidence>
<dbReference type="OrthoDB" id="3162605at2759"/>
<proteinExistence type="predicted"/>
<dbReference type="Proteomes" id="UP000663831">
    <property type="component" value="Unassembled WGS sequence"/>
</dbReference>
<dbReference type="InterPro" id="IPR011089">
    <property type="entry name" value="GmrSD_C"/>
</dbReference>
<organism evidence="3 4">
    <name type="scientific">Rhizoctonia solani</name>
    <dbReference type="NCBI Taxonomy" id="456999"/>
    <lineage>
        <taxon>Eukaryota</taxon>
        <taxon>Fungi</taxon>
        <taxon>Dikarya</taxon>
        <taxon>Basidiomycota</taxon>
        <taxon>Agaricomycotina</taxon>
        <taxon>Agaricomycetes</taxon>
        <taxon>Cantharellales</taxon>
        <taxon>Ceratobasidiaceae</taxon>
        <taxon>Rhizoctonia</taxon>
    </lineage>
</organism>